<dbReference type="EMBL" id="JARVKF010000440">
    <property type="protein sequence ID" value="KAK9413325.1"/>
    <property type="molecule type" value="Genomic_DNA"/>
</dbReference>
<keyword evidence="2" id="KW-0479">Metal-binding</keyword>
<evidence type="ECO:0000259" key="3">
    <source>
        <dbReference type="PROSITE" id="PS51471"/>
    </source>
</evidence>
<dbReference type="InterPro" id="IPR005123">
    <property type="entry name" value="Oxoglu/Fe-dep_dioxygenase_dom"/>
</dbReference>
<keyword evidence="2" id="KW-0408">Iron</keyword>
<evidence type="ECO:0000313" key="4">
    <source>
        <dbReference type="EMBL" id="KAK9413325.1"/>
    </source>
</evidence>
<evidence type="ECO:0000256" key="2">
    <source>
        <dbReference type="RuleBase" id="RU003682"/>
    </source>
</evidence>
<reference evidence="4 5" key="1">
    <citation type="journal article" date="2024" name="J. Plant Pathol.">
        <title>Sequence and assembly of the genome of Seiridium unicorne, isolate CBS 538.82, causal agent of cypress canker disease.</title>
        <authorList>
            <person name="Scali E."/>
            <person name="Rocca G.D."/>
            <person name="Danti R."/>
            <person name="Garbelotto M."/>
            <person name="Barberini S."/>
            <person name="Baroncelli R."/>
            <person name="Emiliani G."/>
        </authorList>
    </citation>
    <scope>NUCLEOTIDE SEQUENCE [LARGE SCALE GENOMIC DNA]</scope>
    <source>
        <strain evidence="4 5">BM-138-508</strain>
    </source>
</reference>
<sequence length="358" mass="39633">MPSSNPPHQPLDTSKQASLKVIDLHKLESGSTSEHASLLRVSIEDGFFYLKLVENPERPLQEYSAGIFRLSEDMFNHDPAVKDLFDVDKISHNKTNGYKPKGRNIVSKDGTRDGFESWVLPRDGLFQLENTPFPHPPVVAATITTLRGIVTELESAAQTILRSLSVSLSLQQGQRFEEFHRPSRPASHILRLLKYHADGRIDIGSVPQTPHTDLGSLTFVFTSTPGLQVLPAVTHSPGGKPATEADWRYVPPLEGHAIVNLGDCMSKMTNGLFKSVLHRVGPLPGHPMPERYSFAYLMRPEDSTPLRALDSRLILPPRDNEDVVTSGEWIQSKFKALRGVHDAKNGDHILTGGRGVLI</sequence>
<protein>
    <submittedName>
        <fullName evidence="4">Fe2OG dioxygenase domain-containing protein</fullName>
    </submittedName>
</protein>
<organism evidence="4 5">
    <name type="scientific">Seiridium unicorne</name>
    <dbReference type="NCBI Taxonomy" id="138068"/>
    <lineage>
        <taxon>Eukaryota</taxon>
        <taxon>Fungi</taxon>
        <taxon>Dikarya</taxon>
        <taxon>Ascomycota</taxon>
        <taxon>Pezizomycotina</taxon>
        <taxon>Sordariomycetes</taxon>
        <taxon>Xylariomycetidae</taxon>
        <taxon>Amphisphaeriales</taxon>
        <taxon>Sporocadaceae</taxon>
        <taxon>Seiridium</taxon>
    </lineage>
</organism>
<dbReference type="PANTHER" id="PTHR47990">
    <property type="entry name" value="2-OXOGLUTARATE (2OG) AND FE(II)-DEPENDENT OXYGENASE SUPERFAMILY PROTEIN-RELATED"/>
    <property type="match status" value="1"/>
</dbReference>
<dbReference type="Gene3D" id="2.60.120.330">
    <property type="entry name" value="B-lactam Antibiotic, Isopenicillin N Synthase, Chain"/>
    <property type="match status" value="1"/>
</dbReference>
<dbReference type="InterPro" id="IPR044861">
    <property type="entry name" value="IPNS-like_FE2OG_OXY"/>
</dbReference>
<feature type="domain" description="Fe2OG dioxygenase" evidence="3">
    <location>
        <begin position="185"/>
        <end position="300"/>
    </location>
</feature>
<keyword evidence="4" id="KW-0223">Dioxygenase</keyword>
<keyword evidence="5" id="KW-1185">Reference proteome</keyword>
<comment type="caution">
    <text evidence="4">The sequence shown here is derived from an EMBL/GenBank/DDBJ whole genome shotgun (WGS) entry which is preliminary data.</text>
</comment>
<dbReference type="InterPro" id="IPR027443">
    <property type="entry name" value="IPNS-like_sf"/>
</dbReference>
<proteinExistence type="inferred from homology"/>
<keyword evidence="2" id="KW-0560">Oxidoreductase</keyword>
<name>A0ABR2UFT0_9PEZI</name>
<dbReference type="SUPFAM" id="SSF51197">
    <property type="entry name" value="Clavaminate synthase-like"/>
    <property type="match status" value="1"/>
</dbReference>
<evidence type="ECO:0000256" key="1">
    <source>
        <dbReference type="ARBA" id="ARBA00008056"/>
    </source>
</evidence>
<accession>A0ABR2UFT0</accession>
<dbReference type="Pfam" id="PF03171">
    <property type="entry name" value="2OG-FeII_Oxy"/>
    <property type="match status" value="1"/>
</dbReference>
<dbReference type="Proteomes" id="UP001408356">
    <property type="component" value="Unassembled WGS sequence"/>
</dbReference>
<evidence type="ECO:0000313" key="5">
    <source>
        <dbReference type="Proteomes" id="UP001408356"/>
    </source>
</evidence>
<dbReference type="PROSITE" id="PS51471">
    <property type="entry name" value="FE2OG_OXY"/>
    <property type="match status" value="1"/>
</dbReference>
<comment type="similarity">
    <text evidence="1 2">Belongs to the iron/ascorbate-dependent oxidoreductase family.</text>
</comment>
<dbReference type="GO" id="GO:0051213">
    <property type="term" value="F:dioxygenase activity"/>
    <property type="evidence" value="ECO:0007669"/>
    <property type="project" value="UniProtKB-KW"/>
</dbReference>
<gene>
    <name evidence="4" type="ORF">SUNI508_02524</name>
</gene>
<dbReference type="InterPro" id="IPR050231">
    <property type="entry name" value="Iron_ascorbate_oxido_reductase"/>
</dbReference>